<comment type="subcellular location">
    <subcellularLocation>
        <location evidence="1">Membrane</location>
        <topology evidence="1">Multi-pass membrane protein</topology>
    </subcellularLocation>
</comment>
<dbReference type="InterPro" id="IPR050186">
    <property type="entry name" value="TPT_transporter"/>
</dbReference>
<gene>
    <name evidence="7" type="ORF">AB1Y20_006351</name>
</gene>
<evidence type="ECO:0000256" key="2">
    <source>
        <dbReference type="ARBA" id="ARBA00022692"/>
    </source>
</evidence>
<feature type="transmembrane region" description="Helical" evidence="5">
    <location>
        <begin position="258"/>
        <end position="280"/>
    </location>
</feature>
<protein>
    <recommendedName>
        <fullName evidence="6">Sugar phosphate transporter domain-containing protein</fullName>
    </recommendedName>
</protein>
<dbReference type="InterPro" id="IPR004853">
    <property type="entry name" value="Sugar_P_trans_dom"/>
</dbReference>
<evidence type="ECO:0000256" key="1">
    <source>
        <dbReference type="ARBA" id="ARBA00004141"/>
    </source>
</evidence>
<feature type="transmembrane region" description="Helical" evidence="5">
    <location>
        <begin position="63"/>
        <end position="86"/>
    </location>
</feature>
<keyword evidence="2 5" id="KW-0812">Transmembrane</keyword>
<feature type="transmembrane region" description="Helical" evidence="5">
    <location>
        <begin position="287"/>
        <end position="307"/>
    </location>
</feature>
<feature type="transmembrane region" description="Helical" evidence="5">
    <location>
        <begin position="184"/>
        <end position="203"/>
    </location>
</feature>
<evidence type="ECO:0000259" key="6">
    <source>
        <dbReference type="Pfam" id="PF03151"/>
    </source>
</evidence>
<evidence type="ECO:0000313" key="7">
    <source>
        <dbReference type="EMBL" id="KAL1511557.1"/>
    </source>
</evidence>
<keyword evidence="4 5" id="KW-0472">Membrane</keyword>
<keyword evidence="3 5" id="KW-1133">Transmembrane helix</keyword>
<feature type="transmembrane region" description="Helical" evidence="5">
    <location>
        <begin position="159"/>
        <end position="178"/>
    </location>
</feature>
<feature type="transmembrane region" description="Helical" evidence="5">
    <location>
        <begin position="313"/>
        <end position="333"/>
    </location>
</feature>
<dbReference type="GO" id="GO:0016020">
    <property type="term" value="C:membrane"/>
    <property type="evidence" value="ECO:0007669"/>
    <property type="project" value="UniProtKB-SubCell"/>
</dbReference>
<proteinExistence type="predicted"/>
<dbReference type="PANTHER" id="PTHR11132">
    <property type="entry name" value="SOLUTE CARRIER FAMILY 35"/>
    <property type="match status" value="1"/>
</dbReference>
<evidence type="ECO:0000256" key="4">
    <source>
        <dbReference type="ARBA" id="ARBA00023136"/>
    </source>
</evidence>
<name>A0AB34J2E9_PRYPA</name>
<evidence type="ECO:0000256" key="3">
    <source>
        <dbReference type="ARBA" id="ARBA00022989"/>
    </source>
</evidence>
<accession>A0AB34J2E9</accession>
<feature type="transmembrane region" description="Helical" evidence="5">
    <location>
        <begin position="37"/>
        <end position="57"/>
    </location>
</feature>
<keyword evidence="8" id="KW-1185">Reference proteome</keyword>
<feature type="transmembrane region" description="Helical" evidence="5">
    <location>
        <begin position="215"/>
        <end position="238"/>
    </location>
</feature>
<evidence type="ECO:0000313" key="8">
    <source>
        <dbReference type="Proteomes" id="UP001515480"/>
    </source>
</evidence>
<organism evidence="7 8">
    <name type="scientific">Prymnesium parvum</name>
    <name type="common">Toxic golden alga</name>
    <dbReference type="NCBI Taxonomy" id="97485"/>
    <lineage>
        <taxon>Eukaryota</taxon>
        <taxon>Haptista</taxon>
        <taxon>Haptophyta</taxon>
        <taxon>Prymnesiophyceae</taxon>
        <taxon>Prymnesiales</taxon>
        <taxon>Prymnesiaceae</taxon>
        <taxon>Prymnesium</taxon>
    </lineage>
</organism>
<evidence type="ECO:0000256" key="5">
    <source>
        <dbReference type="SAM" id="Phobius"/>
    </source>
</evidence>
<comment type="caution">
    <text evidence="7">The sequence shown here is derived from an EMBL/GenBank/DDBJ whole genome shotgun (WGS) entry which is preliminary data.</text>
</comment>
<sequence>MDEVVMCPAIAKLVGAMAATQSSAARWARCVVTKDDLVVAGWFCFFLALNLEMNFLLKWAMSLLAVPTFQAFFDSVFSALLLGAVMRGSAAFGSASLHDLRAQGGELSVFAAFFMLSVVLNNASLASLSLSINQIIKGCGPLPTLVFTVALTRVLPRPWTVVAIVVIILGTGLAIPFGSADATTAGVLLALGSVLATAGRQAFSQHLMGRKQGQTFEPIVLVFWQSVLAAPCLLALWLCNVGDERTKVLDFWHAQPALAIGMSVAISASAIAYTVTMYYFTRLTSAVTLTIAGSVKMVLLILIPALVDPHIFSAINWVGACIYLAGFLMYTYLGHLENVAKLKSENVTENTPLGSKLPPPGSKENV</sequence>
<feature type="domain" description="Sugar phosphate transporter" evidence="6">
    <location>
        <begin position="39"/>
        <end position="330"/>
    </location>
</feature>
<dbReference type="EMBL" id="JBGBPQ010000014">
    <property type="protein sequence ID" value="KAL1511557.1"/>
    <property type="molecule type" value="Genomic_DNA"/>
</dbReference>
<feature type="transmembrane region" description="Helical" evidence="5">
    <location>
        <begin position="107"/>
        <end position="128"/>
    </location>
</feature>
<dbReference type="Pfam" id="PF03151">
    <property type="entry name" value="TPT"/>
    <property type="match status" value="1"/>
</dbReference>
<reference evidence="7 8" key="1">
    <citation type="journal article" date="2024" name="Science">
        <title>Giant polyketide synthase enzymes in the biosynthesis of giant marine polyether toxins.</title>
        <authorList>
            <person name="Fallon T.R."/>
            <person name="Shende V.V."/>
            <person name="Wierzbicki I.H."/>
            <person name="Pendleton A.L."/>
            <person name="Watervoot N.F."/>
            <person name="Auber R.P."/>
            <person name="Gonzalez D.J."/>
            <person name="Wisecaver J.H."/>
            <person name="Moore B.S."/>
        </authorList>
    </citation>
    <scope>NUCLEOTIDE SEQUENCE [LARGE SCALE GENOMIC DNA]</scope>
    <source>
        <strain evidence="7 8">12B1</strain>
    </source>
</reference>
<dbReference type="AlphaFoldDB" id="A0AB34J2E9"/>
<feature type="transmembrane region" description="Helical" evidence="5">
    <location>
        <begin position="134"/>
        <end position="152"/>
    </location>
</feature>
<dbReference type="Proteomes" id="UP001515480">
    <property type="component" value="Unassembled WGS sequence"/>
</dbReference>